<dbReference type="RefSeq" id="WP_012427182.1">
    <property type="nucleotide sequence ID" value="NC_010676.1"/>
</dbReference>
<dbReference type="Pfam" id="PF22659">
    <property type="entry name" value="YycE-like_C"/>
    <property type="match status" value="1"/>
</dbReference>
<name>B2TBM2_PARPJ</name>
<dbReference type="Pfam" id="PF22658">
    <property type="entry name" value="YycE-like_N"/>
    <property type="match status" value="1"/>
</dbReference>
<dbReference type="Proteomes" id="UP000001739">
    <property type="component" value="Chromosome 2"/>
</dbReference>
<dbReference type="CDD" id="cd06587">
    <property type="entry name" value="VOC"/>
    <property type="match status" value="1"/>
</dbReference>
<dbReference type="SUPFAM" id="SSF54593">
    <property type="entry name" value="Glyoxalase/Bleomycin resistance protein/Dihydroxybiphenyl dioxygenase"/>
    <property type="match status" value="1"/>
</dbReference>
<dbReference type="GO" id="GO:0051213">
    <property type="term" value="F:dioxygenase activity"/>
    <property type="evidence" value="ECO:0007669"/>
    <property type="project" value="UniProtKB-KW"/>
</dbReference>
<feature type="domain" description="VOC" evidence="1">
    <location>
        <begin position="4"/>
        <end position="126"/>
    </location>
</feature>
<dbReference type="HOGENOM" id="CLU_107214_1_0_4"/>
<dbReference type="OrthoDB" id="8018325at2"/>
<dbReference type="InterPro" id="IPR058998">
    <property type="entry name" value="YycE-like_N"/>
</dbReference>
<dbReference type="eggNOG" id="COG0346">
    <property type="taxonomic scope" value="Bacteria"/>
</dbReference>
<sequence>MQPPVLRVARPTNDLHKVTDFYKRGLGFEVLASFENHEGFDGVIVGRRDCAWHIEFTHQHGVTVERAPTTEHLLVLYLPERDAWRAAVERLEALGVPACAAENPYWDRQGKTFEDPDGYRIVLQNAAWG</sequence>
<keyword evidence="2" id="KW-0560">Oxidoreductase</keyword>
<organism evidence="2 3">
    <name type="scientific">Paraburkholderia phytofirmans (strain DSM 17436 / LMG 22146 / PsJN)</name>
    <name type="common">Burkholderia phytofirmans</name>
    <dbReference type="NCBI Taxonomy" id="398527"/>
    <lineage>
        <taxon>Bacteria</taxon>
        <taxon>Pseudomonadati</taxon>
        <taxon>Pseudomonadota</taxon>
        <taxon>Betaproteobacteria</taxon>
        <taxon>Burkholderiales</taxon>
        <taxon>Burkholderiaceae</taxon>
        <taxon>Paraburkholderia</taxon>
    </lineage>
</organism>
<dbReference type="KEGG" id="bpy:Bphyt_5315"/>
<dbReference type="InterPro" id="IPR029068">
    <property type="entry name" value="Glyas_Bleomycin-R_OHBP_Dase"/>
</dbReference>
<dbReference type="AlphaFoldDB" id="B2TBM2"/>
<protein>
    <submittedName>
        <fullName evidence="2">Glyoxalase/bleomycin resistance protein/dioxygenase</fullName>
    </submittedName>
</protein>
<evidence type="ECO:0000259" key="1">
    <source>
        <dbReference type="PROSITE" id="PS51819"/>
    </source>
</evidence>
<proteinExistence type="predicted"/>
<dbReference type="InterPro" id="IPR037523">
    <property type="entry name" value="VOC_core"/>
</dbReference>
<dbReference type="STRING" id="398527.Bphyt_5315"/>
<dbReference type="Gene3D" id="3.10.180.10">
    <property type="entry name" value="2,3-Dihydroxybiphenyl 1,2-Dioxygenase, domain 1"/>
    <property type="match status" value="1"/>
</dbReference>
<reference evidence="2 3" key="1">
    <citation type="journal article" date="2011" name="J. Bacteriol.">
        <title>Complete genome sequence of the plant growth-promoting endophyte Burkholderia phytofirmans strain PsJN.</title>
        <authorList>
            <person name="Weilharter A."/>
            <person name="Mitter B."/>
            <person name="Shin M.V."/>
            <person name="Chain P.S."/>
            <person name="Nowak J."/>
            <person name="Sessitsch A."/>
        </authorList>
    </citation>
    <scope>NUCLEOTIDE SEQUENCE [LARGE SCALE GENOMIC DNA]</scope>
    <source>
        <strain evidence="3">DSM 17436 / LMG 22146 / PsJN</strain>
    </source>
</reference>
<keyword evidence="2" id="KW-0223">Dioxygenase</keyword>
<evidence type="ECO:0000313" key="2">
    <source>
        <dbReference type="EMBL" id="ACD19674.1"/>
    </source>
</evidence>
<dbReference type="EMBL" id="CP001053">
    <property type="protein sequence ID" value="ACD19674.1"/>
    <property type="molecule type" value="Genomic_DNA"/>
</dbReference>
<accession>B2TBM2</accession>
<dbReference type="InterPro" id="IPR058997">
    <property type="entry name" value="YycE-like_C"/>
</dbReference>
<dbReference type="PROSITE" id="PS51819">
    <property type="entry name" value="VOC"/>
    <property type="match status" value="1"/>
</dbReference>
<gene>
    <name evidence="2" type="ordered locus">Bphyt_5315</name>
</gene>
<evidence type="ECO:0000313" key="3">
    <source>
        <dbReference type="Proteomes" id="UP000001739"/>
    </source>
</evidence>